<dbReference type="Pfam" id="PF00642">
    <property type="entry name" value="zf-CCCH"/>
    <property type="match status" value="1"/>
</dbReference>
<feature type="zinc finger region" description="C3H1-type" evidence="5">
    <location>
        <begin position="687"/>
        <end position="714"/>
    </location>
</feature>
<feature type="compositionally biased region" description="Basic and acidic residues" evidence="6">
    <location>
        <begin position="270"/>
        <end position="289"/>
    </location>
</feature>
<sequence>MAATAAGHLRAGLLPRPQEDRRGEDDEWEEEEEVESDDEGSEVSSVSDLCEPDAGSDEDPTFDPDADGDLEADAVLRARMGRMSISASARKGRKGTVVPKMGKEEIDLLAMVDRLKQDGQMEKLKVYECKAYLRMHKLRLSGKKEVLLNRIREHIEVKNDGEEKYPVSSFLFNCKGDACKGDVVMFEQNIYRRKKGAPRGVKGHLWGQRTNAGRIIKESYGTAKQQHTFTIEILWSKGYKPWPPLHPLLIKGRNLYKDQTMRQPWSDEEERSRAIQEKHERGDLARKSKAARIREKEIEKLARLKRNRMKDNKIKEQQNMNQKQPQESRQRVESMETIQQMVDETTGPSPQNGEPGITRQQHILKAASTHHNEVFPKNATRTSKQEFNNHQVSSNQHGGLQPKMLSEPTYTQQTFKDSHHHHSYQQRNEVLQEVAMRTSRKAFIDHQAPSQYHGGSGYRKHHQISSKPTPAVFKYPQQPPKHQNHSEEDGLKRSYREQMFAYHSAEYDDSSFQPQGKFTEHANAYQNGSNFHQNARGGHQAHQPHRPRNQGQNRAYHATKYNDSSFQPRWKSTQHANAHQGSSNYHQYAQANRQMHQPLRPRNQDFNSSDQSYGQDYRHRGYDYREITRGQYHTQQSQHQNYYDHRPMIQDQYRTQQNHQTHNGHRITNHNQYHPRQNQPQQFLKQQPQPRPCHYYFEQGWCRYGEGCRYSHDI</sequence>
<feature type="domain" description="C3H1-type" evidence="7">
    <location>
        <begin position="687"/>
        <end position="714"/>
    </location>
</feature>
<feature type="region of interest" description="Disordered" evidence="6">
    <location>
        <begin position="1"/>
        <end position="68"/>
    </location>
</feature>
<accession>A0ABC8XXK7</accession>
<keyword evidence="4" id="KW-0238">DNA-binding</keyword>
<feature type="compositionally biased region" description="Low complexity" evidence="6">
    <location>
        <begin position="675"/>
        <end position="688"/>
    </location>
</feature>
<evidence type="ECO:0000256" key="6">
    <source>
        <dbReference type="SAM" id="MobiDB-lite"/>
    </source>
</evidence>
<evidence type="ECO:0000256" key="2">
    <source>
        <dbReference type="ARBA" id="ARBA00022771"/>
    </source>
</evidence>
<reference evidence="9" key="1">
    <citation type="submission" date="2024-10" db="EMBL/GenBank/DDBJ databases">
        <authorList>
            <person name="Ryan C."/>
        </authorList>
    </citation>
    <scope>NUCLEOTIDE SEQUENCE [LARGE SCALE GENOMIC DNA]</scope>
</reference>
<proteinExistence type="predicted"/>
<dbReference type="InterPro" id="IPR000571">
    <property type="entry name" value="Znf_CCCH"/>
</dbReference>
<evidence type="ECO:0000256" key="4">
    <source>
        <dbReference type="ARBA" id="ARBA00023125"/>
    </source>
</evidence>
<feature type="region of interest" description="Disordered" evidence="6">
    <location>
        <begin position="659"/>
        <end position="688"/>
    </location>
</feature>
<dbReference type="AlphaFoldDB" id="A0ABC8XXK7"/>
<feature type="region of interest" description="Disordered" evidence="6">
    <location>
        <begin position="261"/>
        <end position="289"/>
    </location>
</feature>
<feature type="domain" description="SAP" evidence="8">
    <location>
        <begin position="121"/>
        <end position="155"/>
    </location>
</feature>
<protein>
    <recommendedName>
        <fullName evidence="11">C3H1-type domain-containing protein</fullName>
    </recommendedName>
</protein>
<evidence type="ECO:0000313" key="10">
    <source>
        <dbReference type="Proteomes" id="UP001497457"/>
    </source>
</evidence>
<dbReference type="Pfam" id="PF02037">
    <property type="entry name" value="SAP"/>
    <property type="match status" value="1"/>
</dbReference>
<evidence type="ECO:0000256" key="5">
    <source>
        <dbReference type="PROSITE-ProRule" id="PRU00723"/>
    </source>
</evidence>
<feature type="compositionally biased region" description="Acidic residues" evidence="6">
    <location>
        <begin position="25"/>
        <end position="41"/>
    </location>
</feature>
<keyword evidence="10" id="KW-1185">Reference proteome</keyword>
<evidence type="ECO:0000256" key="3">
    <source>
        <dbReference type="ARBA" id="ARBA00022833"/>
    </source>
</evidence>
<feature type="compositionally biased region" description="Acidic residues" evidence="6">
    <location>
        <begin position="50"/>
        <end position="68"/>
    </location>
</feature>
<gene>
    <name evidence="9" type="ORF">URODEC1_LOCUS28001</name>
</gene>
<dbReference type="SUPFAM" id="SSF68906">
    <property type="entry name" value="SAP domain"/>
    <property type="match status" value="1"/>
</dbReference>
<dbReference type="SUPFAM" id="SSF90229">
    <property type="entry name" value="CCCH zinc finger"/>
    <property type="match status" value="1"/>
</dbReference>
<evidence type="ECO:0000256" key="1">
    <source>
        <dbReference type="ARBA" id="ARBA00022723"/>
    </source>
</evidence>
<name>A0ABC8XXK7_9POAL</name>
<dbReference type="PANTHER" id="PTHR35323:SF5">
    <property type="entry name" value="ZINC FINGER CCCH DOMAIN-CONTAINING PROTEIN 62"/>
    <property type="match status" value="1"/>
</dbReference>
<organism evidence="9 10">
    <name type="scientific">Urochloa decumbens</name>
    <dbReference type="NCBI Taxonomy" id="240449"/>
    <lineage>
        <taxon>Eukaryota</taxon>
        <taxon>Viridiplantae</taxon>
        <taxon>Streptophyta</taxon>
        <taxon>Embryophyta</taxon>
        <taxon>Tracheophyta</taxon>
        <taxon>Spermatophyta</taxon>
        <taxon>Magnoliopsida</taxon>
        <taxon>Liliopsida</taxon>
        <taxon>Poales</taxon>
        <taxon>Poaceae</taxon>
        <taxon>PACMAD clade</taxon>
        <taxon>Panicoideae</taxon>
        <taxon>Panicodae</taxon>
        <taxon>Paniceae</taxon>
        <taxon>Melinidinae</taxon>
        <taxon>Urochloa</taxon>
    </lineage>
</organism>
<evidence type="ECO:0000259" key="7">
    <source>
        <dbReference type="PROSITE" id="PS50103"/>
    </source>
</evidence>
<dbReference type="Gene3D" id="1.10.720.30">
    <property type="entry name" value="SAP domain"/>
    <property type="match status" value="1"/>
</dbReference>
<keyword evidence="2 5" id="KW-0863">Zinc-finger</keyword>
<feature type="region of interest" description="Disordered" evidence="6">
    <location>
        <begin position="528"/>
        <end position="552"/>
    </location>
</feature>
<feature type="region of interest" description="Disordered" evidence="6">
    <location>
        <begin position="305"/>
        <end position="335"/>
    </location>
</feature>
<evidence type="ECO:0000259" key="8">
    <source>
        <dbReference type="PROSITE" id="PS50800"/>
    </source>
</evidence>
<dbReference type="InterPro" id="IPR003034">
    <property type="entry name" value="SAP_dom"/>
</dbReference>
<dbReference type="InterPro" id="IPR036361">
    <property type="entry name" value="SAP_dom_sf"/>
</dbReference>
<keyword evidence="3 5" id="KW-0862">Zinc</keyword>
<feature type="region of interest" description="Disordered" evidence="6">
    <location>
        <begin position="448"/>
        <end position="490"/>
    </location>
</feature>
<dbReference type="Pfam" id="PF24766">
    <property type="entry name" value="DUF7699"/>
    <property type="match status" value="1"/>
</dbReference>
<keyword evidence="1 5" id="KW-0479">Metal-binding</keyword>
<dbReference type="Proteomes" id="UP001497457">
    <property type="component" value="Chromosome 15b"/>
</dbReference>
<dbReference type="GO" id="GO:0008270">
    <property type="term" value="F:zinc ion binding"/>
    <property type="evidence" value="ECO:0007669"/>
    <property type="project" value="UniProtKB-KW"/>
</dbReference>
<evidence type="ECO:0000313" key="9">
    <source>
        <dbReference type="EMBL" id="CAL4933201.1"/>
    </source>
</evidence>
<dbReference type="InterPro" id="IPR056116">
    <property type="entry name" value="DUF7699"/>
</dbReference>
<dbReference type="PROSITE" id="PS50800">
    <property type="entry name" value="SAP"/>
    <property type="match status" value="1"/>
</dbReference>
<dbReference type="PANTHER" id="PTHR35323">
    <property type="entry name" value="SAP DOMAIN-CONTAINING PROTEIN"/>
    <property type="match status" value="1"/>
</dbReference>
<dbReference type="GO" id="GO:0003677">
    <property type="term" value="F:DNA binding"/>
    <property type="evidence" value="ECO:0007669"/>
    <property type="project" value="UniProtKB-KW"/>
</dbReference>
<dbReference type="EMBL" id="OZ075125">
    <property type="protein sequence ID" value="CAL4933201.1"/>
    <property type="molecule type" value="Genomic_DNA"/>
</dbReference>
<evidence type="ECO:0008006" key="11">
    <source>
        <dbReference type="Google" id="ProtNLM"/>
    </source>
</evidence>
<dbReference type="PROSITE" id="PS50103">
    <property type="entry name" value="ZF_C3H1"/>
    <property type="match status" value="1"/>
</dbReference>
<dbReference type="InterPro" id="IPR036855">
    <property type="entry name" value="Znf_CCCH_sf"/>
</dbReference>